<evidence type="ECO:0000256" key="15">
    <source>
        <dbReference type="ARBA" id="ARBA00023134"/>
    </source>
</evidence>
<keyword evidence="15" id="KW-0342">GTP-binding</keyword>
<comment type="subcellular location">
    <subcellularLocation>
        <location evidence="3">Cell projection</location>
        <location evidence="3">Dendrite</location>
    </subcellularLocation>
    <subcellularLocation>
        <location evidence="2">Melanosome</location>
    </subcellularLocation>
    <subcellularLocation>
        <location evidence="4">Recycling endosome membrane</location>
        <topology evidence="4">Lipid-anchor</topology>
        <orientation evidence="4">Cytoplasmic side</orientation>
    </subcellularLocation>
</comment>
<evidence type="ECO:0000256" key="21">
    <source>
        <dbReference type="ARBA" id="ARBA00067808"/>
    </source>
</evidence>
<dbReference type="CDD" id="cd01860">
    <property type="entry name" value="Rab5_related"/>
    <property type="match status" value="1"/>
</dbReference>
<evidence type="ECO:0000256" key="16">
    <source>
        <dbReference type="ARBA" id="ARBA00023136"/>
    </source>
</evidence>
<keyword evidence="14" id="KW-0653">Protein transport</keyword>
<dbReference type="PROSITE" id="PS51419">
    <property type="entry name" value="RAB"/>
    <property type="match status" value="1"/>
</dbReference>
<dbReference type="NCBIfam" id="TIGR00231">
    <property type="entry name" value="small_GTP"/>
    <property type="match status" value="1"/>
</dbReference>
<evidence type="ECO:0000313" key="24">
    <source>
        <dbReference type="Proteomes" id="UP000593571"/>
    </source>
</evidence>
<proteinExistence type="inferred from homology"/>
<dbReference type="EC" id="3.6.5.2" evidence="6"/>
<keyword evidence="17" id="KW-0966">Cell projection</keyword>
<evidence type="ECO:0000256" key="19">
    <source>
        <dbReference type="ARBA" id="ARBA00023289"/>
    </source>
</evidence>
<dbReference type="GO" id="GO:0042470">
    <property type="term" value="C:melanosome"/>
    <property type="evidence" value="ECO:0007669"/>
    <property type="project" value="UniProtKB-SubCell"/>
</dbReference>
<dbReference type="GO" id="GO:0120031">
    <property type="term" value="P:plasma membrane bounded cell projection assembly"/>
    <property type="evidence" value="ECO:0007669"/>
    <property type="project" value="UniProtKB-ARBA"/>
</dbReference>
<name>A0A7J8JKG2_ROUAE</name>
<protein>
    <recommendedName>
        <fullName evidence="21">Ras-related protein Rab-17</fullName>
        <ecNumber evidence="6">3.6.5.2</ecNumber>
    </recommendedName>
</protein>
<dbReference type="SMART" id="SM00175">
    <property type="entry name" value="RAB"/>
    <property type="match status" value="1"/>
</dbReference>
<evidence type="ECO:0000256" key="12">
    <source>
        <dbReference type="ARBA" id="ARBA00022801"/>
    </source>
</evidence>
<accession>A0A7J8JKG2</accession>
<dbReference type="InterPro" id="IPR027417">
    <property type="entry name" value="P-loop_NTPase"/>
</dbReference>
<dbReference type="SMART" id="SM00173">
    <property type="entry name" value="RAS"/>
    <property type="match status" value="1"/>
</dbReference>
<comment type="caution">
    <text evidence="23">The sequence shown here is derived from an EMBL/GenBank/DDBJ whole genome shotgun (WGS) entry which is preliminary data.</text>
</comment>
<dbReference type="PROSITE" id="PS51420">
    <property type="entry name" value="RHO"/>
    <property type="match status" value="1"/>
</dbReference>
<feature type="compositionally biased region" description="Pro residues" evidence="22">
    <location>
        <begin position="340"/>
        <end position="349"/>
    </location>
</feature>
<feature type="region of interest" description="Disordered" evidence="22">
    <location>
        <begin position="171"/>
        <end position="228"/>
    </location>
</feature>
<dbReference type="AlphaFoldDB" id="A0A7J8JKG2"/>
<dbReference type="Gene3D" id="3.40.50.300">
    <property type="entry name" value="P-loop containing nucleotide triphosphate hydrolases"/>
    <property type="match status" value="1"/>
</dbReference>
<keyword evidence="16" id="KW-0472">Membrane</keyword>
<comment type="cofactor">
    <cofactor evidence="1">
        <name>Mg(2+)</name>
        <dbReference type="ChEBI" id="CHEBI:18420"/>
    </cofactor>
</comment>
<dbReference type="GO" id="GO:0046872">
    <property type="term" value="F:metal ion binding"/>
    <property type="evidence" value="ECO:0007669"/>
    <property type="project" value="UniProtKB-KW"/>
</dbReference>
<dbReference type="Pfam" id="PF00071">
    <property type="entry name" value="Ras"/>
    <property type="match status" value="1"/>
</dbReference>
<dbReference type="FunFam" id="3.40.50.300:FF:001282">
    <property type="entry name" value="RAB17, member RAS oncogene family"/>
    <property type="match status" value="1"/>
</dbReference>
<keyword evidence="19" id="KW-0636">Prenylation</keyword>
<evidence type="ECO:0000256" key="4">
    <source>
        <dbReference type="ARBA" id="ARBA00004523"/>
    </source>
</evidence>
<dbReference type="InterPro" id="IPR001806">
    <property type="entry name" value="Small_GTPase"/>
</dbReference>
<reference evidence="23 24" key="1">
    <citation type="journal article" date="2020" name="Nature">
        <title>Six reference-quality genomes reveal evolution of bat adaptations.</title>
        <authorList>
            <person name="Jebb D."/>
            <person name="Huang Z."/>
            <person name="Pippel M."/>
            <person name="Hughes G.M."/>
            <person name="Lavrichenko K."/>
            <person name="Devanna P."/>
            <person name="Winkler S."/>
            <person name="Jermiin L.S."/>
            <person name="Skirmuntt E.C."/>
            <person name="Katzourakis A."/>
            <person name="Burkitt-Gray L."/>
            <person name="Ray D.A."/>
            <person name="Sullivan K.A.M."/>
            <person name="Roscito J.G."/>
            <person name="Kirilenko B.M."/>
            <person name="Davalos L.M."/>
            <person name="Corthals A.P."/>
            <person name="Power M.L."/>
            <person name="Jones G."/>
            <person name="Ransome R.D."/>
            <person name="Dechmann D.K.N."/>
            <person name="Locatelli A.G."/>
            <person name="Puechmaille S.J."/>
            <person name="Fedrigo O."/>
            <person name="Jarvis E.D."/>
            <person name="Hiller M."/>
            <person name="Vernes S.C."/>
            <person name="Myers E.W."/>
            <person name="Teeling E.C."/>
        </authorList>
    </citation>
    <scope>NUCLEOTIDE SEQUENCE [LARGE SCALE GENOMIC DNA]</scope>
    <source>
        <strain evidence="23">MRouAeg1</strain>
        <tissue evidence="23">Muscle</tissue>
    </source>
</reference>
<evidence type="ECO:0000256" key="20">
    <source>
        <dbReference type="ARBA" id="ARBA00047660"/>
    </source>
</evidence>
<evidence type="ECO:0000256" key="8">
    <source>
        <dbReference type="ARBA" id="ARBA00022553"/>
    </source>
</evidence>
<sequence length="349" mass="36379">MAQLDGVAPGQPSVFKLVLLGGGSVGKSSLALRFVKDDFKSILPTVGCAFFTKLVDVGAASVKLEIWDTAGQEKYHSVCHLYFRGADAALLVYDITSKDSFGKAQQWLNDLEKELPPGDVVVMLVGNKTDLGEEREVSFEEGAEFAASRGLLFTETSARLNHRVTEAFGAVGPAAPRGADGETGAAGTRTPGGGRGARREGQVLRPLGAASGGGAAGGAPAPPSCPQRAAAGSVWTVALDSDSPLTLVCWRVLEVAGSWRPAPPELAGSCRTALVSDGSWESQFRLPTPDTDRIPNAQTRRARPCQAGCALCCLRTQRNETGRTTWRADGGLAPGAAQDPPVPGPARGD</sequence>
<keyword evidence="13" id="KW-0460">Magnesium</keyword>
<keyword evidence="9" id="KW-0479">Metal-binding</keyword>
<evidence type="ECO:0000256" key="1">
    <source>
        <dbReference type="ARBA" id="ARBA00001946"/>
    </source>
</evidence>
<dbReference type="SMART" id="SM00174">
    <property type="entry name" value="RHO"/>
    <property type="match status" value="1"/>
</dbReference>
<evidence type="ECO:0000256" key="5">
    <source>
        <dbReference type="ARBA" id="ARBA00006270"/>
    </source>
</evidence>
<gene>
    <name evidence="23" type="ORF">HJG63_016265</name>
</gene>
<evidence type="ECO:0000256" key="14">
    <source>
        <dbReference type="ARBA" id="ARBA00022927"/>
    </source>
</evidence>
<keyword evidence="18" id="KW-0449">Lipoprotein</keyword>
<dbReference type="PROSITE" id="PS51421">
    <property type="entry name" value="RAS"/>
    <property type="match status" value="1"/>
</dbReference>
<keyword evidence="12" id="KW-0378">Hydrolase</keyword>
<dbReference type="GO" id="GO:0015031">
    <property type="term" value="P:protein transport"/>
    <property type="evidence" value="ECO:0007669"/>
    <property type="project" value="UniProtKB-KW"/>
</dbReference>
<comment type="similarity">
    <text evidence="5">Belongs to the small GTPase superfamily. Rab family.</text>
</comment>
<dbReference type="PRINTS" id="PR00449">
    <property type="entry name" value="RASTRNSFRMNG"/>
</dbReference>
<evidence type="ECO:0000256" key="18">
    <source>
        <dbReference type="ARBA" id="ARBA00023288"/>
    </source>
</evidence>
<evidence type="ECO:0000256" key="9">
    <source>
        <dbReference type="ARBA" id="ARBA00022723"/>
    </source>
</evidence>
<evidence type="ECO:0000256" key="6">
    <source>
        <dbReference type="ARBA" id="ARBA00011984"/>
    </source>
</evidence>
<keyword evidence="10" id="KW-0547">Nucleotide-binding</keyword>
<organism evidence="23 24">
    <name type="scientific">Rousettus aegyptiacus</name>
    <name type="common">Egyptian fruit bat</name>
    <name type="synonym">Pteropus aegyptiacus</name>
    <dbReference type="NCBI Taxonomy" id="9407"/>
    <lineage>
        <taxon>Eukaryota</taxon>
        <taxon>Metazoa</taxon>
        <taxon>Chordata</taxon>
        <taxon>Craniata</taxon>
        <taxon>Vertebrata</taxon>
        <taxon>Euteleostomi</taxon>
        <taxon>Mammalia</taxon>
        <taxon>Eutheria</taxon>
        <taxon>Laurasiatheria</taxon>
        <taxon>Chiroptera</taxon>
        <taxon>Yinpterochiroptera</taxon>
        <taxon>Pteropodoidea</taxon>
        <taxon>Pteropodidae</taxon>
        <taxon>Rousettinae</taxon>
        <taxon>Rousettus</taxon>
    </lineage>
</organism>
<evidence type="ECO:0000256" key="7">
    <source>
        <dbReference type="ARBA" id="ARBA00022448"/>
    </source>
</evidence>
<evidence type="ECO:0000256" key="13">
    <source>
        <dbReference type="ARBA" id="ARBA00022842"/>
    </source>
</evidence>
<dbReference type="EMBL" id="JACASE010000002">
    <property type="protein sequence ID" value="KAF6497357.1"/>
    <property type="molecule type" value="Genomic_DNA"/>
</dbReference>
<comment type="catalytic activity">
    <reaction evidence="20">
        <text>GTP + H2O = GDP + phosphate + H(+)</text>
        <dbReference type="Rhea" id="RHEA:19669"/>
        <dbReference type="ChEBI" id="CHEBI:15377"/>
        <dbReference type="ChEBI" id="CHEBI:15378"/>
        <dbReference type="ChEBI" id="CHEBI:37565"/>
        <dbReference type="ChEBI" id="CHEBI:43474"/>
        <dbReference type="ChEBI" id="CHEBI:58189"/>
        <dbReference type="EC" id="3.6.5.2"/>
    </reaction>
    <physiologicalReaction direction="left-to-right" evidence="20">
        <dbReference type="Rhea" id="RHEA:19670"/>
    </physiologicalReaction>
</comment>
<evidence type="ECO:0000256" key="10">
    <source>
        <dbReference type="ARBA" id="ARBA00022741"/>
    </source>
</evidence>
<evidence type="ECO:0000256" key="22">
    <source>
        <dbReference type="SAM" id="MobiDB-lite"/>
    </source>
</evidence>
<evidence type="ECO:0000313" key="23">
    <source>
        <dbReference type="EMBL" id="KAF6497357.1"/>
    </source>
</evidence>
<dbReference type="GO" id="GO:0055038">
    <property type="term" value="C:recycling endosome membrane"/>
    <property type="evidence" value="ECO:0007669"/>
    <property type="project" value="UniProtKB-SubCell"/>
</dbReference>
<dbReference type="SUPFAM" id="SSF52540">
    <property type="entry name" value="P-loop containing nucleoside triphosphate hydrolases"/>
    <property type="match status" value="1"/>
</dbReference>
<evidence type="ECO:0000256" key="17">
    <source>
        <dbReference type="ARBA" id="ARBA00023273"/>
    </source>
</evidence>
<dbReference type="PANTHER" id="PTHR47979">
    <property type="entry name" value="DRAB11-RELATED"/>
    <property type="match status" value="1"/>
</dbReference>
<dbReference type="InterPro" id="IPR050209">
    <property type="entry name" value="Rab_GTPases_membrane_traffic"/>
</dbReference>
<evidence type="ECO:0000256" key="2">
    <source>
        <dbReference type="ARBA" id="ARBA00004223"/>
    </source>
</evidence>
<keyword evidence="11" id="KW-0967">Endosome</keyword>
<dbReference type="InterPro" id="IPR005225">
    <property type="entry name" value="Small_GTP-bd"/>
</dbReference>
<keyword evidence="8" id="KW-0597">Phosphoprotein</keyword>
<dbReference type="GO" id="GO:0005525">
    <property type="term" value="F:GTP binding"/>
    <property type="evidence" value="ECO:0007669"/>
    <property type="project" value="UniProtKB-KW"/>
</dbReference>
<keyword evidence="7" id="KW-0813">Transport</keyword>
<evidence type="ECO:0000256" key="3">
    <source>
        <dbReference type="ARBA" id="ARBA00004279"/>
    </source>
</evidence>
<keyword evidence="24" id="KW-1185">Reference proteome</keyword>
<dbReference type="Proteomes" id="UP000593571">
    <property type="component" value="Unassembled WGS sequence"/>
</dbReference>
<feature type="region of interest" description="Disordered" evidence="22">
    <location>
        <begin position="324"/>
        <end position="349"/>
    </location>
</feature>
<evidence type="ECO:0000256" key="11">
    <source>
        <dbReference type="ARBA" id="ARBA00022753"/>
    </source>
</evidence>
<dbReference type="GO" id="GO:0030425">
    <property type="term" value="C:dendrite"/>
    <property type="evidence" value="ECO:0007669"/>
    <property type="project" value="UniProtKB-SubCell"/>
</dbReference>
<dbReference type="GO" id="GO:0003925">
    <property type="term" value="F:G protein activity"/>
    <property type="evidence" value="ECO:0007669"/>
    <property type="project" value="UniProtKB-EC"/>
</dbReference>